<organism evidence="2 3">
    <name type="scientific">Discostella pseudostelligera</name>
    <dbReference type="NCBI Taxonomy" id="259834"/>
    <lineage>
        <taxon>Eukaryota</taxon>
        <taxon>Sar</taxon>
        <taxon>Stramenopiles</taxon>
        <taxon>Ochrophyta</taxon>
        <taxon>Bacillariophyta</taxon>
        <taxon>Coscinodiscophyceae</taxon>
        <taxon>Thalassiosirophycidae</taxon>
        <taxon>Stephanodiscales</taxon>
        <taxon>Stephanodiscaceae</taxon>
        <taxon>Discostella</taxon>
    </lineage>
</organism>
<sequence>MTMSSLQQRVLEFEASTSTTSKRQQSFETCFSSGLDLTEFSGGGGIGGRVPATATVHSASADLAIQKAKDAARRNREDMAEADLEHRVADVVHAAKISCTSGDISTAPGDIDVPRALHPKNTKHDVVVGNGRDDNFIQFQNNAASNGGFLSSLVSTHRKEEQLETISHKSRQLKNQKKMINSSRAASASSGGGGISSRRQMVKCSIPKNSSEKAVAKKHRKSKY</sequence>
<keyword evidence="3" id="KW-1185">Reference proteome</keyword>
<dbReference type="Proteomes" id="UP001530293">
    <property type="component" value="Unassembled WGS sequence"/>
</dbReference>
<evidence type="ECO:0000313" key="2">
    <source>
        <dbReference type="EMBL" id="KAL3757976.1"/>
    </source>
</evidence>
<evidence type="ECO:0000313" key="3">
    <source>
        <dbReference type="Proteomes" id="UP001530293"/>
    </source>
</evidence>
<feature type="region of interest" description="Disordered" evidence="1">
    <location>
        <begin position="1"/>
        <end position="25"/>
    </location>
</feature>
<evidence type="ECO:0000256" key="1">
    <source>
        <dbReference type="SAM" id="MobiDB-lite"/>
    </source>
</evidence>
<reference evidence="2 3" key="1">
    <citation type="submission" date="2024-10" db="EMBL/GenBank/DDBJ databases">
        <title>Updated reference genomes for cyclostephanoid diatoms.</title>
        <authorList>
            <person name="Roberts W.R."/>
            <person name="Alverson A.J."/>
        </authorList>
    </citation>
    <scope>NUCLEOTIDE SEQUENCE [LARGE SCALE GENOMIC DNA]</scope>
    <source>
        <strain evidence="2 3">AJA232-27</strain>
    </source>
</reference>
<gene>
    <name evidence="2" type="ORF">ACHAWU_006034</name>
</gene>
<feature type="compositionally biased region" description="Polar residues" evidence="1">
    <location>
        <begin position="15"/>
        <end position="25"/>
    </location>
</feature>
<comment type="caution">
    <text evidence="2">The sequence shown here is derived from an EMBL/GenBank/DDBJ whole genome shotgun (WGS) entry which is preliminary data.</text>
</comment>
<protein>
    <submittedName>
        <fullName evidence="2">Uncharacterized protein</fullName>
    </submittedName>
</protein>
<dbReference type="AlphaFoldDB" id="A0ABD3M5F4"/>
<feature type="region of interest" description="Disordered" evidence="1">
    <location>
        <begin position="164"/>
        <end position="224"/>
    </location>
</feature>
<accession>A0ABD3M5F4</accession>
<dbReference type="EMBL" id="JALLBG020000245">
    <property type="protein sequence ID" value="KAL3757976.1"/>
    <property type="molecule type" value="Genomic_DNA"/>
</dbReference>
<proteinExistence type="predicted"/>
<name>A0ABD3M5F4_9STRA</name>
<feature type="compositionally biased region" description="Basic residues" evidence="1">
    <location>
        <begin position="168"/>
        <end position="177"/>
    </location>
</feature>